<dbReference type="RefSeq" id="WP_141052956.1">
    <property type="nucleotide sequence ID" value="NZ_CP018176.1"/>
</dbReference>
<feature type="region of interest" description="Disordered" evidence="1">
    <location>
        <begin position="48"/>
        <end position="99"/>
    </location>
</feature>
<sequence length="228" mass="24857">MSKKHFSQNSTKKYTYQIIISIIVGVVIIISVSSFFILRGLNSNLTSKISSTSSTDTSKIKKVTGSKKNSSTSDDPSSYSNSVTENNQKSSSNFSDTTSSVNSVSIAKKFLANGFSIAPILYNEENVDQAMDEGKAPQNTVHDNAKLGYILNDSEIRAMSMNSAYSQDYSITDTTITIGDITFNYSINNDSPIFSTTNKTYADNSTLTWQLSSAPNAKEYVDAAQTQN</sequence>
<dbReference type="EMBL" id="CP018176">
    <property type="protein sequence ID" value="AUJ29409.1"/>
    <property type="molecule type" value="Genomic_DNA"/>
</dbReference>
<dbReference type="KEGG" id="lhw:BSQ49_03860"/>
<proteinExistence type="predicted"/>
<feature type="transmembrane region" description="Helical" evidence="2">
    <location>
        <begin position="14"/>
        <end position="38"/>
    </location>
</feature>
<dbReference type="AlphaFoldDB" id="A0A3Q8CLL4"/>
<protein>
    <submittedName>
        <fullName evidence="3">Uncharacterized protein</fullName>
    </submittedName>
</protein>
<keyword evidence="2" id="KW-0472">Membrane</keyword>
<organism evidence="3 4">
    <name type="scientific">Liquorilactobacillus hordei</name>
    <dbReference type="NCBI Taxonomy" id="468911"/>
    <lineage>
        <taxon>Bacteria</taxon>
        <taxon>Bacillati</taxon>
        <taxon>Bacillota</taxon>
        <taxon>Bacilli</taxon>
        <taxon>Lactobacillales</taxon>
        <taxon>Lactobacillaceae</taxon>
        <taxon>Liquorilactobacillus</taxon>
    </lineage>
</organism>
<evidence type="ECO:0000313" key="3">
    <source>
        <dbReference type="EMBL" id="AUJ29409.1"/>
    </source>
</evidence>
<feature type="compositionally biased region" description="Low complexity" evidence="1">
    <location>
        <begin position="66"/>
        <end position="82"/>
    </location>
</feature>
<keyword evidence="2" id="KW-1133">Transmembrane helix</keyword>
<reference evidence="3 4" key="1">
    <citation type="submission" date="2016-11" db="EMBL/GenBank/DDBJ databases">
        <title>Interaction between Lactobacillus species and yeast in water kefir.</title>
        <authorList>
            <person name="Behr J."/>
            <person name="Xu D."/>
            <person name="Vogel R.F."/>
        </authorList>
    </citation>
    <scope>NUCLEOTIDE SEQUENCE [LARGE SCALE GENOMIC DNA]</scope>
    <source>
        <strain evidence="3 4">TMW 1.1822</strain>
    </source>
</reference>
<accession>A0A3Q8CLL4</accession>
<evidence type="ECO:0000313" key="4">
    <source>
        <dbReference type="Proteomes" id="UP000314960"/>
    </source>
</evidence>
<evidence type="ECO:0000256" key="1">
    <source>
        <dbReference type="SAM" id="MobiDB-lite"/>
    </source>
</evidence>
<keyword evidence="2" id="KW-0812">Transmembrane</keyword>
<name>A0A3Q8CLL4_9LACO</name>
<feature type="compositionally biased region" description="Low complexity" evidence="1">
    <location>
        <begin position="90"/>
        <end position="99"/>
    </location>
</feature>
<gene>
    <name evidence="3" type="ORF">BSQ49_03860</name>
</gene>
<dbReference type="Proteomes" id="UP000314960">
    <property type="component" value="Chromosome"/>
</dbReference>
<evidence type="ECO:0000256" key="2">
    <source>
        <dbReference type="SAM" id="Phobius"/>
    </source>
</evidence>
<feature type="compositionally biased region" description="Low complexity" evidence="1">
    <location>
        <begin position="48"/>
        <end position="57"/>
    </location>
</feature>